<organism evidence="4 7">
    <name type="scientific">Brenneria izbisi</name>
    <dbReference type="NCBI Taxonomy" id="2939450"/>
    <lineage>
        <taxon>Bacteria</taxon>
        <taxon>Pseudomonadati</taxon>
        <taxon>Pseudomonadota</taxon>
        <taxon>Gammaproteobacteria</taxon>
        <taxon>Enterobacterales</taxon>
        <taxon>Pectobacteriaceae</taxon>
        <taxon>Brenneria</taxon>
    </lineage>
</organism>
<evidence type="ECO:0000313" key="5">
    <source>
        <dbReference type="EMBL" id="MCV9884036.1"/>
    </source>
</evidence>
<dbReference type="GO" id="GO:0006302">
    <property type="term" value="P:double-strand break repair"/>
    <property type="evidence" value="ECO:0007669"/>
    <property type="project" value="InterPro"/>
</dbReference>
<dbReference type="InterPro" id="IPR051396">
    <property type="entry name" value="Bact_Antivir_Def_Nuclease"/>
</dbReference>
<dbReference type="Gene3D" id="3.40.50.300">
    <property type="entry name" value="P-loop containing nucleotide triphosphate hydrolases"/>
    <property type="match status" value="1"/>
</dbReference>
<dbReference type="Pfam" id="PF13476">
    <property type="entry name" value="AAA_23"/>
    <property type="match status" value="1"/>
</dbReference>
<dbReference type="AlphaFoldDB" id="A0AA41XWY6"/>
<evidence type="ECO:0000313" key="6">
    <source>
        <dbReference type="Proteomes" id="UP001165568"/>
    </source>
</evidence>
<dbReference type="GO" id="GO:0016887">
    <property type="term" value="F:ATP hydrolysis activity"/>
    <property type="evidence" value="ECO:0007669"/>
    <property type="project" value="InterPro"/>
</dbReference>
<dbReference type="GO" id="GO:0005524">
    <property type="term" value="F:ATP binding"/>
    <property type="evidence" value="ECO:0007669"/>
    <property type="project" value="UniProtKB-KW"/>
</dbReference>
<sequence>MFEQLSNHFEVAIAKYLSAVDVNPKKSNQHEIGGLVKAGFSKYLPVPENGEKIRLSATLTYIYDKGSKPVSCKSELTWYDVRYYQKNRKPEYRMYYKTNSVSSMMNEGDFFLIVKNNEEHLIFIVTPSGSSVEEHLKKSFGINTVSGEFSHNLFKSESAFLSTNMIKKKTEKNDPKIKTTNQNIERIYFKNLKCLQDVTIDFNFQKVTAIFGPNGSGKSTILHAMASLYQPEDNGENYRFIDFFPRSPDAEWNGSHLEVTHSYRRGKDEYQDQLDIYGKSEQKGSRWIKIYARRPFREVYYIGIGQCVPMIESEKNNNNVNYVTTNLQGEHTNILLHKASDVLNKRYSSINQHELQNGKTFIGVETDGVKYSALSMSAGEQKVFFILDKVFSAGKNSLILIDEIDLLLHNKALKRLIEIIVERANDKNIQVVFTTHRESLLTLSNIINVRHIVNMNGKTLCFNETKPDAINRLTGKSEKNIEIFVEDDFSLFIIQHLCSRLKAMRYVAINIFGAASNAFTVIAGLLLKGDKCNNVILVLDGDEYKTEQSKREAVDKVLTGTDERVKKLRDIAYTKVKQFNLPDKMRPEKFIHELLCDLPSDIIHPNEEEIIEIAKQINYVGDQHRYIYDIIERLGIDHSSGYSKVISLAARHDRWSDYIEDVNRWIIDKVDTIKEN</sequence>
<dbReference type="Pfam" id="PF13304">
    <property type="entry name" value="AAA_21"/>
    <property type="match status" value="1"/>
</dbReference>
<dbReference type="RefSeq" id="WP_264091681.1">
    <property type="nucleotide sequence ID" value="NZ_JAMPJT010000024.1"/>
</dbReference>
<dbReference type="Proteomes" id="UP001165569">
    <property type="component" value="Unassembled WGS sequence"/>
</dbReference>
<comment type="caution">
    <text evidence="4">The sequence shown here is derived from an EMBL/GenBank/DDBJ whole genome shotgun (WGS) entry which is preliminary data.</text>
</comment>
<keyword evidence="2 4" id="KW-0067">ATP-binding</keyword>
<dbReference type="InterPro" id="IPR038729">
    <property type="entry name" value="Rad50/SbcC_AAA"/>
</dbReference>
<dbReference type="PROSITE" id="PS50893">
    <property type="entry name" value="ABC_TRANSPORTER_2"/>
    <property type="match status" value="1"/>
</dbReference>
<gene>
    <name evidence="4" type="ORF">NC803_17460</name>
    <name evidence="5" type="ORF">NC856_17445</name>
</gene>
<reference evidence="4" key="1">
    <citation type="submission" date="2022-04" db="EMBL/GenBank/DDBJ databases">
        <title>Brenneria sp. isolated from walnut trees in Serbia.</title>
        <authorList>
            <person name="Gasic K."/>
            <person name="Zlatkovic N."/>
            <person name="Kuzmanovic N."/>
        </authorList>
    </citation>
    <scope>NUCLEOTIDE SEQUENCE</scope>
    <source>
        <strain evidence="5">KBI 423</strain>
        <strain evidence="4">KBI 447</strain>
    </source>
</reference>
<evidence type="ECO:0000256" key="2">
    <source>
        <dbReference type="ARBA" id="ARBA00022840"/>
    </source>
</evidence>
<keyword evidence="6" id="KW-1185">Reference proteome</keyword>
<dbReference type="InterPro" id="IPR003593">
    <property type="entry name" value="AAA+_ATPase"/>
</dbReference>
<dbReference type="Proteomes" id="UP001165568">
    <property type="component" value="Unassembled WGS sequence"/>
</dbReference>
<dbReference type="EMBL" id="JAMPJT010000024">
    <property type="protein sequence ID" value="MCV9880615.1"/>
    <property type="molecule type" value="Genomic_DNA"/>
</dbReference>
<dbReference type="InterPro" id="IPR003439">
    <property type="entry name" value="ABC_transporter-like_ATP-bd"/>
</dbReference>
<evidence type="ECO:0000313" key="7">
    <source>
        <dbReference type="Proteomes" id="UP001165569"/>
    </source>
</evidence>
<name>A0AA41XWY6_9GAMM</name>
<dbReference type="SMART" id="SM00382">
    <property type="entry name" value="AAA"/>
    <property type="match status" value="1"/>
</dbReference>
<evidence type="ECO:0000259" key="3">
    <source>
        <dbReference type="PROSITE" id="PS50893"/>
    </source>
</evidence>
<dbReference type="InterPro" id="IPR003959">
    <property type="entry name" value="ATPase_AAA_core"/>
</dbReference>
<dbReference type="EMBL" id="JAMPJU010000025">
    <property type="protein sequence ID" value="MCV9884036.1"/>
    <property type="molecule type" value="Genomic_DNA"/>
</dbReference>
<evidence type="ECO:0000313" key="4">
    <source>
        <dbReference type="EMBL" id="MCV9880615.1"/>
    </source>
</evidence>
<keyword evidence="1" id="KW-0547">Nucleotide-binding</keyword>
<feature type="domain" description="ABC transporter" evidence="3">
    <location>
        <begin position="179"/>
        <end position="482"/>
    </location>
</feature>
<protein>
    <submittedName>
        <fullName evidence="4">ATP-binding protein</fullName>
    </submittedName>
</protein>
<dbReference type="PANTHER" id="PTHR43581:SF4">
    <property type="entry name" value="ATP_GTP PHOSPHATASE"/>
    <property type="match status" value="1"/>
</dbReference>
<dbReference type="SUPFAM" id="SSF52540">
    <property type="entry name" value="P-loop containing nucleoside triphosphate hydrolases"/>
    <property type="match status" value="1"/>
</dbReference>
<evidence type="ECO:0000256" key="1">
    <source>
        <dbReference type="ARBA" id="ARBA00022741"/>
    </source>
</evidence>
<proteinExistence type="predicted"/>
<dbReference type="InterPro" id="IPR027417">
    <property type="entry name" value="P-loop_NTPase"/>
</dbReference>
<accession>A0AA41XWY6</accession>
<dbReference type="PANTHER" id="PTHR43581">
    <property type="entry name" value="ATP/GTP PHOSPHATASE"/>
    <property type="match status" value="1"/>
</dbReference>